<keyword evidence="1" id="KW-0472">Membrane</keyword>
<keyword evidence="1" id="KW-0812">Transmembrane</keyword>
<feature type="transmembrane region" description="Helical" evidence="1">
    <location>
        <begin position="7"/>
        <end position="25"/>
    </location>
</feature>
<protein>
    <submittedName>
        <fullName evidence="2">Membrane protein</fullName>
    </submittedName>
</protein>
<accession>A0A0L0GVS8</accession>
<dbReference type="InterPro" id="IPR022553">
    <property type="entry name" value="DUF2645"/>
</dbReference>
<proteinExistence type="predicted"/>
<reference evidence="2 3" key="1">
    <citation type="journal article" date="2015" name="Appl. Environ. Microbiol.">
        <title>The Enterobacterium Trabulsiella odontotermitis Presents Novel Adaptations Related to Its Association with Fungus-Growing Termites.</title>
        <authorList>
            <person name="Sapountzis P."/>
            <person name="Gruntjes T."/>
            <person name="Otani S."/>
            <person name="Estevez J."/>
            <person name="da Costa R.R."/>
            <person name="Plunkett G.3rd."/>
            <person name="Perna N.T."/>
            <person name="Poulsen M."/>
        </authorList>
    </citation>
    <scope>NUCLEOTIDE SEQUENCE [LARGE SCALE GENOMIC DNA]</scope>
    <source>
        <strain evidence="2 3">12</strain>
    </source>
</reference>
<organism evidence="2 3">
    <name type="scientific">Trabulsiella odontotermitis</name>
    <dbReference type="NCBI Taxonomy" id="379893"/>
    <lineage>
        <taxon>Bacteria</taxon>
        <taxon>Pseudomonadati</taxon>
        <taxon>Pseudomonadota</taxon>
        <taxon>Gammaproteobacteria</taxon>
        <taxon>Enterobacterales</taxon>
        <taxon>Enterobacteriaceae</taxon>
        <taxon>Trabulsiella</taxon>
    </lineage>
</organism>
<feature type="transmembrane region" description="Helical" evidence="1">
    <location>
        <begin position="55"/>
        <end position="72"/>
    </location>
</feature>
<dbReference type="OrthoDB" id="6594879at2"/>
<evidence type="ECO:0000256" key="1">
    <source>
        <dbReference type="SAM" id="Phobius"/>
    </source>
</evidence>
<dbReference type="RefSeq" id="WP_049857135.1">
    <property type="nucleotide sequence ID" value="NZ_JNGI01000059.1"/>
</dbReference>
<dbReference type="AlphaFoldDB" id="A0A0L0GVS8"/>
<gene>
    <name evidence="2" type="ORF">GM31_20190</name>
</gene>
<sequence>MSWKRFTLVFIWTLFSVLWILLLTVHDKEWWIGTNNINNFCDLINAVEDDDTRDVGILVTLPLFFPVLYALFIKKKRFALLYIATFAVAGFWLWRFYFRYQWCF</sequence>
<dbReference type="EMBL" id="JNGI01000059">
    <property type="protein sequence ID" value="KNC93230.1"/>
    <property type="molecule type" value="Genomic_DNA"/>
</dbReference>
<comment type="caution">
    <text evidence="2">The sequence shown here is derived from an EMBL/GenBank/DDBJ whole genome shotgun (WGS) entry which is preliminary data.</text>
</comment>
<dbReference type="Pfam" id="PF10840">
    <property type="entry name" value="DUF2645"/>
    <property type="match status" value="1"/>
</dbReference>
<feature type="transmembrane region" description="Helical" evidence="1">
    <location>
        <begin position="79"/>
        <end position="98"/>
    </location>
</feature>
<dbReference type="Proteomes" id="UP000037393">
    <property type="component" value="Unassembled WGS sequence"/>
</dbReference>
<name>A0A0L0GVS8_9ENTR</name>
<evidence type="ECO:0000313" key="3">
    <source>
        <dbReference type="Proteomes" id="UP000037393"/>
    </source>
</evidence>
<keyword evidence="1" id="KW-1133">Transmembrane helix</keyword>
<evidence type="ECO:0000313" key="2">
    <source>
        <dbReference type="EMBL" id="KNC93230.1"/>
    </source>
</evidence>
<keyword evidence="3" id="KW-1185">Reference proteome</keyword>
<dbReference type="PATRIC" id="fig|379893.4.peg.4098"/>